<proteinExistence type="predicted"/>
<gene>
    <name evidence="2" type="ORF">H6A01_10255</name>
</gene>
<evidence type="ECO:0008006" key="4">
    <source>
        <dbReference type="Google" id="ProtNLM"/>
    </source>
</evidence>
<dbReference type="EMBL" id="JACJLA010000033">
    <property type="protein sequence ID" value="MBM6913686.1"/>
    <property type="molecule type" value="Genomic_DNA"/>
</dbReference>
<sequence>MNSIVKNGISFGTALALVISYANWHSIPWAIFHGILGWVYVIYYAIVH</sequence>
<keyword evidence="3" id="KW-1185">Reference proteome</keyword>
<evidence type="ECO:0000313" key="3">
    <source>
        <dbReference type="Proteomes" id="UP000707138"/>
    </source>
</evidence>
<protein>
    <recommendedName>
        <fullName evidence="4">CPBP family intramembrane metalloprotease</fullName>
    </recommendedName>
</protein>
<keyword evidence="1" id="KW-0812">Transmembrane</keyword>
<feature type="transmembrane region" description="Helical" evidence="1">
    <location>
        <begin position="30"/>
        <end position="47"/>
    </location>
</feature>
<name>A0ABS2GHN4_9FIRM</name>
<organism evidence="2 3">
    <name type="scientific">Veillonella magna</name>
    <dbReference type="NCBI Taxonomy" id="464322"/>
    <lineage>
        <taxon>Bacteria</taxon>
        <taxon>Bacillati</taxon>
        <taxon>Bacillota</taxon>
        <taxon>Negativicutes</taxon>
        <taxon>Veillonellales</taxon>
        <taxon>Veillonellaceae</taxon>
        <taxon>Veillonella</taxon>
    </lineage>
</organism>
<feature type="transmembrane region" description="Helical" evidence="1">
    <location>
        <begin position="7"/>
        <end position="24"/>
    </location>
</feature>
<keyword evidence="1" id="KW-0472">Membrane</keyword>
<accession>A0ABS2GHN4</accession>
<dbReference type="Proteomes" id="UP000707138">
    <property type="component" value="Unassembled WGS sequence"/>
</dbReference>
<evidence type="ECO:0000256" key="1">
    <source>
        <dbReference type="SAM" id="Phobius"/>
    </source>
</evidence>
<evidence type="ECO:0000313" key="2">
    <source>
        <dbReference type="EMBL" id="MBM6913686.1"/>
    </source>
</evidence>
<dbReference type="RefSeq" id="WP_169718813.1">
    <property type="nucleotide sequence ID" value="NZ_CALXQD010000004.1"/>
</dbReference>
<comment type="caution">
    <text evidence="2">The sequence shown here is derived from an EMBL/GenBank/DDBJ whole genome shotgun (WGS) entry which is preliminary data.</text>
</comment>
<reference evidence="2 3" key="1">
    <citation type="journal article" date="2021" name="Sci. Rep.">
        <title>The distribution of antibiotic resistance genes in chicken gut microbiota commensals.</title>
        <authorList>
            <person name="Juricova H."/>
            <person name="Matiasovicova J."/>
            <person name="Kubasova T."/>
            <person name="Cejkova D."/>
            <person name="Rychlik I."/>
        </authorList>
    </citation>
    <scope>NUCLEOTIDE SEQUENCE [LARGE SCALE GENOMIC DNA]</scope>
    <source>
        <strain evidence="2 3">An537</strain>
    </source>
</reference>
<keyword evidence="1" id="KW-1133">Transmembrane helix</keyword>